<evidence type="ECO:0000256" key="7">
    <source>
        <dbReference type="ARBA" id="ARBA00022723"/>
    </source>
</evidence>
<comment type="subcellular location">
    <subcellularLocation>
        <location evidence="1">Membrane</location>
        <topology evidence="1">Multi-pass membrane protein</topology>
    </subcellularLocation>
</comment>
<evidence type="ECO:0000256" key="4">
    <source>
        <dbReference type="ARBA" id="ARBA00022448"/>
    </source>
</evidence>
<keyword evidence="5" id="KW-0679">Respiratory chain</keyword>
<evidence type="ECO:0000256" key="6">
    <source>
        <dbReference type="ARBA" id="ARBA00022692"/>
    </source>
</evidence>
<dbReference type="EMBL" id="AUZY01011480">
    <property type="protein sequence ID" value="EQD34471.1"/>
    <property type="molecule type" value="Genomic_DNA"/>
</dbReference>
<dbReference type="Pfam" id="PF02790">
    <property type="entry name" value="COX2_TM"/>
    <property type="match status" value="1"/>
</dbReference>
<keyword evidence="6 14" id="KW-0812">Transmembrane</keyword>
<dbReference type="PROSITE" id="PS50857">
    <property type="entry name" value="COX2_CUA"/>
    <property type="match status" value="1"/>
</dbReference>
<dbReference type="InterPro" id="IPR014222">
    <property type="entry name" value="Cyt_c_oxidase_su2"/>
</dbReference>
<keyword evidence="11" id="KW-0186">Copper</keyword>
<dbReference type="GO" id="GO:0005507">
    <property type="term" value="F:copper ion binding"/>
    <property type="evidence" value="ECO:0007669"/>
    <property type="project" value="InterPro"/>
</dbReference>
<gene>
    <name evidence="17" type="ORF">B1B_17187</name>
</gene>
<evidence type="ECO:0000256" key="8">
    <source>
        <dbReference type="ARBA" id="ARBA00022967"/>
    </source>
</evidence>
<sequence>MGMGVPPLGAASLYNLPYGVTPVSHAIYGLNMMAFWIMCGIAAVVFGAITWSIIFHRKSRHPKPADFHENTVLEIVWTVIPFIILIVMAIPAARVLIRAENVHHSEMTVEVTGYQWLWRYTYPRWDINIYSRLADSSLRIAPLHSGLSPSSTPYYLHAVTHPLVLPVGEKVRLLITSKDVIHSWWVPDLGVQMDANPGLVNSIWVQILKPGIYRGQCNQICGWGHAYMPIVVVAEPKAQFLAWVKQWRQHHPQGGASPASTPVP</sequence>
<dbReference type="SUPFAM" id="SSF49503">
    <property type="entry name" value="Cupredoxins"/>
    <property type="match status" value="1"/>
</dbReference>
<dbReference type="InterPro" id="IPR045187">
    <property type="entry name" value="CcO_II"/>
</dbReference>
<evidence type="ECO:0000256" key="9">
    <source>
        <dbReference type="ARBA" id="ARBA00022982"/>
    </source>
</evidence>
<keyword evidence="10 14" id="KW-1133">Transmembrane helix</keyword>
<dbReference type="Gene3D" id="1.10.287.90">
    <property type="match status" value="1"/>
</dbReference>
<accession>T0YGC4</accession>
<keyword evidence="7" id="KW-0479">Metal-binding</keyword>
<evidence type="ECO:0000256" key="5">
    <source>
        <dbReference type="ARBA" id="ARBA00022660"/>
    </source>
</evidence>
<dbReference type="InterPro" id="IPR011759">
    <property type="entry name" value="Cyt_c_oxidase_su2_TM_dom"/>
</dbReference>
<dbReference type="NCBIfam" id="TIGR02866">
    <property type="entry name" value="CoxB"/>
    <property type="match status" value="1"/>
</dbReference>
<keyword evidence="9" id="KW-0249">Electron transport</keyword>
<keyword evidence="8" id="KW-1278">Translocase</keyword>
<dbReference type="EC" id="7.1.1.9" evidence="3"/>
<dbReference type="PROSITE" id="PS50999">
    <property type="entry name" value="COX2_TM"/>
    <property type="match status" value="1"/>
</dbReference>
<dbReference type="InterPro" id="IPR036257">
    <property type="entry name" value="Cyt_c_oxidase_su2_TM_sf"/>
</dbReference>
<evidence type="ECO:0000256" key="10">
    <source>
        <dbReference type="ARBA" id="ARBA00022989"/>
    </source>
</evidence>
<feature type="domain" description="Cytochrome oxidase subunit II transmembrane region profile" evidence="16">
    <location>
        <begin position="8"/>
        <end position="103"/>
    </location>
</feature>
<feature type="transmembrane region" description="Helical" evidence="14">
    <location>
        <begin position="34"/>
        <end position="55"/>
    </location>
</feature>
<evidence type="ECO:0000259" key="15">
    <source>
        <dbReference type="PROSITE" id="PS50857"/>
    </source>
</evidence>
<evidence type="ECO:0000256" key="2">
    <source>
        <dbReference type="ARBA" id="ARBA00007866"/>
    </source>
</evidence>
<dbReference type="PRINTS" id="PR01166">
    <property type="entry name" value="CYCOXIDASEII"/>
</dbReference>
<dbReference type="SUPFAM" id="SSF81464">
    <property type="entry name" value="Cytochrome c oxidase subunit II-like, transmembrane region"/>
    <property type="match status" value="1"/>
</dbReference>
<feature type="domain" description="Cytochrome oxidase subunit II copper A binding" evidence="15">
    <location>
        <begin position="104"/>
        <end position="246"/>
    </location>
</feature>
<evidence type="ECO:0000313" key="17">
    <source>
        <dbReference type="EMBL" id="EQD34471.1"/>
    </source>
</evidence>
<organism evidence="17">
    <name type="scientific">mine drainage metagenome</name>
    <dbReference type="NCBI Taxonomy" id="410659"/>
    <lineage>
        <taxon>unclassified sequences</taxon>
        <taxon>metagenomes</taxon>
        <taxon>ecological metagenomes</taxon>
    </lineage>
</organism>
<dbReference type="AlphaFoldDB" id="T0YGC4"/>
<dbReference type="GO" id="GO:0016020">
    <property type="term" value="C:membrane"/>
    <property type="evidence" value="ECO:0007669"/>
    <property type="project" value="UniProtKB-SubCell"/>
</dbReference>
<dbReference type="PANTHER" id="PTHR22888:SF9">
    <property type="entry name" value="CYTOCHROME C OXIDASE SUBUNIT 2"/>
    <property type="match status" value="1"/>
</dbReference>
<evidence type="ECO:0000256" key="13">
    <source>
        <dbReference type="ARBA" id="ARBA00031389"/>
    </source>
</evidence>
<evidence type="ECO:0000256" key="12">
    <source>
        <dbReference type="ARBA" id="ARBA00023136"/>
    </source>
</evidence>
<evidence type="ECO:0000256" key="1">
    <source>
        <dbReference type="ARBA" id="ARBA00004141"/>
    </source>
</evidence>
<proteinExistence type="inferred from homology"/>
<comment type="similarity">
    <text evidence="2">Belongs to the cytochrome c oxidase subunit 2 family.</text>
</comment>
<feature type="transmembrane region" description="Helical" evidence="14">
    <location>
        <begin position="75"/>
        <end position="97"/>
    </location>
</feature>
<dbReference type="PROSITE" id="PS00078">
    <property type="entry name" value="COX2"/>
    <property type="match status" value="1"/>
</dbReference>
<dbReference type="GO" id="GO:0016491">
    <property type="term" value="F:oxidoreductase activity"/>
    <property type="evidence" value="ECO:0007669"/>
    <property type="project" value="UniProtKB-KW"/>
</dbReference>
<dbReference type="Pfam" id="PF00116">
    <property type="entry name" value="COX2"/>
    <property type="match status" value="1"/>
</dbReference>
<dbReference type="GO" id="GO:0042773">
    <property type="term" value="P:ATP synthesis coupled electron transport"/>
    <property type="evidence" value="ECO:0007669"/>
    <property type="project" value="TreeGrafter"/>
</dbReference>
<protein>
    <recommendedName>
        <fullName evidence="3">cytochrome-c oxidase</fullName>
        <ecNumber evidence="3">7.1.1.9</ecNumber>
    </recommendedName>
    <alternativeName>
        <fullName evidence="13">Cytochrome c oxidase polypeptide II</fullName>
    </alternativeName>
</protein>
<dbReference type="Gene3D" id="2.60.40.420">
    <property type="entry name" value="Cupredoxins - blue copper proteins"/>
    <property type="match status" value="1"/>
</dbReference>
<dbReference type="InterPro" id="IPR008972">
    <property type="entry name" value="Cupredoxin"/>
</dbReference>
<name>T0YGC4_9ZZZZ</name>
<evidence type="ECO:0000259" key="16">
    <source>
        <dbReference type="PROSITE" id="PS50999"/>
    </source>
</evidence>
<keyword evidence="12 14" id="KW-0472">Membrane</keyword>
<keyword evidence="17" id="KW-0560">Oxidoreductase</keyword>
<evidence type="ECO:0000256" key="3">
    <source>
        <dbReference type="ARBA" id="ARBA00012949"/>
    </source>
</evidence>
<dbReference type="InterPro" id="IPR001505">
    <property type="entry name" value="Copper_CuA"/>
</dbReference>
<reference evidence="17" key="2">
    <citation type="journal article" date="2014" name="ISME J.">
        <title>Microbial stratification in low pH oxic and suboxic macroscopic growths along an acid mine drainage.</title>
        <authorList>
            <person name="Mendez-Garcia C."/>
            <person name="Mesa V."/>
            <person name="Sprenger R.R."/>
            <person name="Richter M."/>
            <person name="Diez M.S."/>
            <person name="Solano J."/>
            <person name="Bargiela R."/>
            <person name="Golyshina O.V."/>
            <person name="Manteca A."/>
            <person name="Ramos J.L."/>
            <person name="Gallego J.R."/>
            <person name="Llorente I."/>
            <person name="Martins Dos Santos V.A."/>
            <person name="Jensen O.N."/>
            <person name="Pelaez A.I."/>
            <person name="Sanchez J."/>
            <person name="Ferrer M."/>
        </authorList>
    </citation>
    <scope>NUCLEOTIDE SEQUENCE</scope>
</reference>
<comment type="caution">
    <text evidence="17">The sequence shown here is derived from an EMBL/GenBank/DDBJ whole genome shotgun (WGS) entry which is preliminary data.</text>
</comment>
<dbReference type="GO" id="GO:0004129">
    <property type="term" value="F:cytochrome-c oxidase activity"/>
    <property type="evidence" value="ECO:0007669"/>
    <property type="project" value="UniProtKB-EC"/>
</dbReference>
<reference evidence="17" key="1">
    <citation type="submission" date="2013-08" db="EMBL/GenBank/DDBJ databases">
        <authorList>
            <person name="Mendez C."/>
            <person name="Richter M."/>
            <person name="Ferrer M."/>
            <person name="Sanchez J."/>
        </authorList>
    </citation>
    <scope>NUCLEOTIDE SEQUENCE</scope>
</reference>
<evidence type="ECO:0000256" key="11">
    <source>
        <dbReference type="ARBA" id="ARBA00023008"/>
    </source>
</evidence>
<evidence type="ECO:0000256" key="14">
    <source>
        <dbReference type="SAM" id="Phobius"/>
    </source>
</evidence>
<keyword evidence="4" id="KW-0813">Transport</keyword>
<dbReference type="InterPro" id="IPR002429">
    <property type="entry name" value="CcO_II-like_C"/>
</dbReference>
<dbReference type="PANTHER" id="PTHR22888">
    <property type="entry name" value="CYTOCHROME C OXIDASE, SUBUNIT II"/>
    <property type="match status" value="1"/>
</dbReference>